<dbReference type="CDD" id="cd09272">
    <property type="entry name" value="RNase_HI_RT_Ty1"/>
    <property type="match status" value="1"/>
</dbReference>
<dbReference type="OrthoDB" id="105102at2759"/>
<name>A0A225V2B5_9STRA</name>
<sequence>MEVRRNREKRTMAISQHNYVNDLLKKFKMEGCASVATPQLRGVEREAETGIRRLRLSRASEITAVSGKRNTTRHCECSEGIEQTHWVAARRLLKYLKVTSTYGLLLDGNSRTVTYEVYTDASFACQTKERKSVTGYGISIAGSSVSWYSSKQGSISLSTAEAELIALSEDAKESEWIWYLLREMGVLRKNRKAAINTVMNPGNHKATKHIEIRFLFTGALVEEGRLEIQHCYPSDMAADILTKALPPGQFIKLRNRSGSRTLRLLETLSGSVRPGTWVSTMGMPPFGGDRWTIPGWAG</sequence>
<dbReference type="AlphaFoldDB" id="A0A225V2B5"/>
<feature type="non-terminal residue" evidence="1">
    <location>
        <position position="1"/>
    </location>
</feature>
<dbReference type="PANTHER" id="PTHR11439">
    <property type="entry name" value="GAG-POL-RELATED RETROTRANSPOSON"/>
    <property type="match status" value="1"/>
</dbReference>
<gene>
    <name evidence="1" type="ORF">PHMEG_00029573</name>
</gene>
<reference evidence="2" key="1">
    <citation type="submission" date="2017-03" db="EMBL/GenBank/DDBJ databases">
        <title>Phytopthora megakarya and P. palmivora, two closely related causual agents of cacao black pod achieved similar genome size and gene model numbers by different mechanisms.</title>
        <authorList>
            <person name="Ali S."/>
            <person name="Shao J."/>
            <person name="Larry D.J."/>
            <person name="Kronmiller B."/>
            <person name="Shen D."/>
            <person name="Strem M.D."/>
            <person name="Melnick R.L."/>
            <person name="Guiltinan M.J."/>
            <person name="Tyler B.M."/>
            <person name="Meinhardt L.W."/>
            <person name="Bailey B.A."/>
        </authorList>
    </citation>
    <scope>NUCLEOTIDE SEQUENCE [LARGE SCALE GENOMIC DNA]</scope>
    <source>
        <strain evidence="2">zdho120</strain>
    </source>
</reference>
<comment type="caution">
    <text evidence="1">The sequence shown here is derived from an EMBL/GenBank/DDBJ whole genome shotgun (WGS) entry which is preliminary data.</text>
</comment>
<accession>A0A225V2B5</accession>
<keyword evidence="2" id="KW-1185">Reference proteome</keyword>
<evidence type="ECO:0000313" key="2">
    <source>
        <dbReference type="Proteomes" id="UP000198211"/>
    </source>
</evidence>
<dbReference type="PANTHER" id="PTHR11439:SF440">
    <property type="entry name" value="INTEGRASE CATALYTIC DOMAIN-CONTAINING PROTEIN"/>
    <property type="match status" value="1"/>
</dbReference>
<proteinExistence type="predicted"/>
<organism evidence="1 2">
    <name type="scientific">Phytophthora megakarya</name>
    <dbReference type="NCBI Taxonomy" id="4795"/>
    <lineage>
        <taxon>Eukaryota</taxon>
        <taxon>Sar</taxon>
        <taxon>Stramenopiles</taxon>
        <taxon>Oomycota</taxon>
        <taxon>Peronosporomycetes</taxon>
        <taxon>Peronosporales</taxon>
        <taxon>Peronosporaceae</taxon>
        <taxon>Phytophthora</taxon>
    </lineage>
</organism>
<dbReference type="Proteomes" id="UP000198211">
    <property type="component" value="Unassembled WGS sequence"/>
</dbReference>
<protein>
    <submittedName>
        <fullName evidence="1">Retrotransposon Tca5 Polyprotein</fullName>
    </submittedName>
</protein>
<dbReference type="EMBL" id="NBNE01008499">
    <property type="protein sequence ID" value="OWY99422.1"/>
    <property type="molecule type" value="Genomic_DNA"/>
</dbReference>
<dbReference type="STRING" id="4795.A0A225V2B5"/>
<evidence type="ECO:0000313" key="1">
    <source>
        <dbReference type="EMBL" id="OWY99422.1"/>
    </source>
</evidence>